<protein>
    <submittedName>
        <fullName evidence="2">Uncharacterized protein</fullName>
    </submittedName>
</protein>
<dbReference type="AlphaFoldDB" id="A0A0G4HZL7"/>
<organism evidence="2">
    <name type="scientific">Chromera velia CCMP2878</name>
    <dbReference type="NCBI Taxonomy" id="1169474"/>
    <lineage>
        <taxon>Eukaryota</taxon>
        <taxon>Sar</taxon>
        <taxon>Alveolata</taxon>
        <taxon>Colpodellida</taxon>
        <taxon>Chromeraceae</taxon>
        <taxon>Chromera</taxon>
    </lineage>
</organism>
<dbReference type="EMBL" id="CDMZ01004526">
    <property type="protein sequence ID" value="CEM50029.1"/>
    <property type="molecule type" value="Genomic_DNA"/>
</dbReference>
<feature type="compositionally biased region" description="Polar residues" evidence="1">
    <location>
        <begin position="505"/>
        <end position="516"/>
    </location>
</feature>
<evidence type="ECO:0000313" key="2">
    <source>
        <dbReference type="EMBL" id="CEM50029.1"/>
    </source>
</evidence>
<dbReference type="VEuPathDB" id="CryptoDB:Cvel_9752"/>
<accession>A0A0G4HZL7</accession>
<gene>
    <name evidence="2" type="ORF">Cvel_9752</name>
</gene>
<proteinExistence type="predicted"/>
<feature type="compositionally biased region" description="Low complexity" evidence="1">
    <location>
        <begin position="26"/>
        <end position="44"/>
    </location>
</feature>
<sequence>MISTQNQKCESPTHKTVPPTLPQIKSSDSVDSTTTSTRPQQQQKSDCLRKVAALLKSGAVQLLEGRALTSHLMSNGDCLSKRQDLEESNPELFFSQSEALENEEESEEDIQIFALSCCWVTDSHPDPEGVYARTLARFVDSLGCARPLVFWDFVSLHQPAEDGTRTEEEESLFNEALTNLDVFFASEHARMHVVRITDLPSGGTDSPRPDYGRNGWTVFESSLAVLKHEGRIFDLPLAVDVMQKITHALRAVPSLASVVSESTSASYRKTLSGLSAVSEIAPDTPTSVEAQAAPSTLLSRSVDFSVIPLSPRHFAELVRRKEVEFRRPGDAEKVLALHEKVMNEWIAKTEVIDLSGVDLSAQTGRTWQLVDFLVWAGEGGPSRCAVRRLTLGECNVGDKELSQLIGPACCLPNLKTLEVVGGQRVTGEGIHRCVRSMVKVCGGSRLKRLTALRSLRLLFPQSSWPSNERDQDSITDLIRVLRWRLRGRVHVSTSCRPINKELSEDGQTPMLSSDSSLGKRSEGKCALM</sequence>
<feature type="compositionally biased region" description="Basic and acidic residues" evidence="1">
    <location>
        <begin position="517"/>
        <end position="528"/>
    </location>
</feature>
<dbReference type="PhylomeDB" id="A0A0G4HZL7"/>
<name>A0A0G4HZL7_9ALVE</name>
<evidence type="ECO:0000256" key="1">
    <source>
        <dbReference type="SAM" id="MobiDB-lite"/>
    </source>
</evidence>
<feature type="region of interest" description="Disordered" evidence="1">
    <location>
        <begin position="500"/>
        <end position="528"/>
    </location>
</feature>
<feature type="compositionally biased region" description="Polar residues" evidence="1">
    <location>
        <begin position="1"/>
        <end position="10"/>
    </location>
</feature>
<feature type="region of interest" description="Disordered" evidence="1">
    <location>
        <begin position="1"/>
        <end position="44"/>
    </location>
</feature>
<reference evidence="2" key="1">
    <citation type="submission" date="2014-11" db="EMBL/GenBank/DDBJ databases">
        <authorList>
            <person name="Otto D Thomas"/>
            <person name="Naeem Raeece"/>
        </authorList>
    </citation>
    <scope>NUCLEOTIDE SEQUENCE</scope>
</reference>